<reference evidence="3" key="1">
    <citation type="submission" date="2021-02" db="EMBL/GenBank/DDBJ databases">
        <authorList>
            <person name="Nowell W R."/>
        </authorList>
    </citation>
    <scope>NUCLEOTIDE SEQUENCE</scope>
</reference>
<accession>A0A815I483</accession>
<name>A0A815I483_ADIRI</name>
<feature type="compositionally biased region" description="Basic and acidic residues" evidence="2">
    <location>
        <begin position="356"/>
        <end position="375"/>
    </location>
</feature>
<protein>
    <submittedName>
        <fullName evidence="3">Uncharacterized protein</fullName>
    </submittedName>
</protein>
<gene>
    <name evidence="3" type="ORF">EDS130_LOCUS33829</name>
</gene>
<feature type="compositionally biased region" description="Basic and acidic residues" evidence="2">
    <location>
        <begin position="336"/>
        <end position="347"/>
    </location>
</feature>
<dbReference type="OrthoDB" id="9989334at2759"/>
<feature type="region of interest" description="Disordered" evidence="2">
    <location>
        <begin position="330"/>
        <end position="375"/>
    </location>
</feature>
<dbReference type="Proteomes" id="UP000663852">
    <property type="component" value="Unassembled WGS sequence"/>
</dbReference>
<keyword evidence="1" id="KW-0175">Coiled coil</keyword>
<evidence type="ECO:0000256" key="2">
    <source>
        <dbReference type="SAM" id="MobiDB-lite"/>
    </source>
</evidence>
<dbReference type="PANTHER" id="PTHR34776:SF1">
    <property type="entry name" value="F17F16.3 PROTEIN"/>
    <property type="match status" value="1"/>
</dbReference>
<dbReference type="PANTHER" id="PTHR34776">
    <property type="entry name" value="F17F16.3 PROTEIN"/>
    <property type="match status" value="1"/>
</dbReference>
<evidence type="ECO:0000313" key="3">
    <source>
        <dbReference type="EMBL" id="CAF1361207.1"/>
    </source>
</evidence>
<organism evidence="3 4">
    <name type="scientific">Adineta ricciae</name>
    <name type="common">Rotifer</name>
    <dbReference type="NCBI Taxonomy" id="249248"/>
    <lineage>
        <taxon>Eukaryota</taxon>
        <taxon>Metazoa</taxon>
        <taxon>Spiralia</taxon>
        <taxon>Gnathifera</taxon>
        <taxon>Rotifera</taxon>
        <taxon>Eurotatoria</taxon>
        <taxon>Bdelloidea</taxon>
        <taxon>Adinetida</taxon>
        <taxon>Adinetidae</taxon>
        <taxon>Adineta</taxon>
    </lineage>
</organism>
<evidence type="ECO:0000256" key="1">
    <source>
        <dbReference type="SAM" id="Coils"/>
    </source>
</evidence>
<dbReference type="EMBL" id="CAJNOJ010000275">
    <property type="protein sequence ID" value="CAF1361207.1"/>
    <property type="molecule type" value="Genomic_DNA"/>
</dbReference>
<sequence>MNVSHYITVRILKDFIRTNLTSIHPSAFRELSKRIKNFQTTIDNMSSENEKLVNTNGGGIKRHHSIENLEPVKEAKMEKTPQKVVDTKSKEVTKGHLHHRTETSNECLEKGDIVFMYKPKLGVDEASSLDEVQLFHVMLIPEDENNQSDQSSKTRLIKIGKKKLPASGKDRFWAFIEKADDDLEKVEENLEAQSYRTATVGTRTIKADRIAGKGKYIMAKEDKNRTAIGYILESPAEVGEVQHAFNITKEASFSLAVKNPKKKNPAGAGLTSTEKAEFPEELLKKFGDYQWLPAEPAMLDILGCEMIWIGSTTDALEDLLEELNKEIDDETTASEVMKDIQLDEKQHPTQPLIDGEWPKAEDAPEKKNEETPSNE</sequence>
<feature type="region of interest" description="Disordered" evidence="2">
    <location>
        <begin position="76"/>
        <end position="103"/>
    </location>
</feature>
<comment type="caution">
    <text evidence="3">The sequence shown here is derived from an EMBL/GenBank/DDBJ whole genome shotgun (WGS) entry which is preliminary data.</text>
</comment>
<dbReference type="AlphaFoldDB" id="A0A815I483"/>
<feature type="coiled-coil region" evidence="1">
    <location>
        <begin position="28"/>
        <end position="55"/>
    </location>
</feature>
<proteinExistence type="predicted"/>
<evidence type="ECO:0000313" key="4">
    <source>
        <dbReference type="Proteomes" id="UP000663852"/>
    </source>
</evidence>